<gene>
    <name evidence="1" type="ORF">QBC41DRAFT_235077</name>
</gene>
<dbReference type="Proteomes" id="UP001174997">
    <property type="component" value="Unassembled WGS sequence"/>
</dbReference>
<evidence type="ECO:0000313" key="2">
    <source>
        <dbReference type="Proteomes" id="UP001174997"/>
    </source>
</evidence>
<dbReference type="EMBL" id="JAULSY010000138">
    <property type="protein sequence ID" value="KAK0662540.1"/>
    <property type="molecule type" value="Genomic_DNA"/>
</dbReference>
<dbReference type="Gene3D" id="2.60.110.10">
    <property type="entry name" value="Thaumatin"/>
    <property type="match status" value="1"/>
</dbReference>
<evidence type="ECO:0008006" key="3">
    <source>
        <dbReference type="Google" id="ProtNLM"/>
    </source>
</evidence>
<reference evidence="1" key="1">
    <citation type="submission" date="2023-06" db="EMBL/GenBank/DDBJ databases">
        <title>Genome-scale phylogeny and comparative genomics of the fungal order Sordariales.</title>
        <authorList>
            <consortium name="Lawrence Berkeley National Laboratory"/>
            <person name="Hensen N."/>
            <person name="Bonometti L."/>
            <person name="Westerberg I."/>
            <person name="Brannstrom I.O."/>
            <person name="Guillou S."/>
            <person name="Cros-Aarteil S."/>
            <person name="Calhoun S."/>
            <person name="Haridas S."/>
            <person name="Kuo A."/>
            <person name="Mondo S."/>
            <person name="Pangilinan J."/>
            <person name="Riley R."/>
            <person name="Labutti K."/>
            <person name="Andreopoulos B."/>
            <person name="Lipzen A."/>
            <person name="Chen C."/>
            <person name="Yanf M."/>
            <person name="Daum C."/>
            <person name="Ng V."/>
            <person name="Clum A."/>
            <person name="Steindorff A."/>
            <person name="Ohm R."/>
            <person name="Martin F."/>
            <person name="Silar P."/>
            <person name="Natvig D."/>
            <person name="Lalanne C."/>
            <person name="Gautier V."/>
            <person name="Ament-Velasquez S.L."/>
            <person name="Kruys A."/>
            <person name="Hutchinson M.I."/>
            <person name="Powell A.J."/>
            <person name="Barry K."/>
            <person name="Miller A.N."/>
            <person name="Grigoriev I.V."/>
            <person name="Debuchy R."/>
            <person name="Gladieux P."/>
            <person name="Thoren M.H."/>
            <person name="Johannesson H."/>
        </authorList>
    </citation>
    <scope>NUCLEOTIDE SEQUENCE</scope>
    <source>
        <strain evidence="1">CBS 307.81</strain>
    </source>
</reference>
<dbReference type="InterPro" id="IPR001938">
    <property type="entry name" value="Thaumatin"/>
</dbReference>
<dbReference type="AlphaFoldDB" id="A0AA40D488"/>
<dbReference type="SUPFAM" id="SSF49870">
    <property type="entry name" value="Osmotin, thaumatin-like protein"/>
    <property type="match status" value="1"/>
</dbReference>
<proteinExistence type="predicted"/>
<keyword evidence="2" id="KW-1185">Reference proteome</keyword>
<accession>A0AA40D488</accession>
<comment type="caution">
    <text evidence="1">The sequence shown here is derived from an EMBL/GenBank/DDBJ whole genome shotgun (WGS) entry which is preliminary data.</text>
</comment>
<organism evidence="1 2">
    <name type="scientific">Cercophora samala</name>
    <dbReference type="NCBI Taxonomy" id="330535"/>
    <lineage>
        <taxon>Eukaryota</taxon>
        <taxon>Fungi</taxon>
        <taxon>Dikarya</taxon>
        <taxon>Ascomycota</taxon>
        <taxon>Pezizomycotina</taxon>
        <taxon>Sordariomycetes</taxon>
        <taxon>Sordariomycetidae</taxon>
        <taxon>Sordariales</taxon>
        <taxon>Lasiosphaeriaceae</taxon>
        <taxon>Cercophora</taxon>
    </lineage>
</organism>
<evidence type="ECO:0000313" key="1">
    <source>
        <dbReference type="EMBL" id="KAK0662540.1"/>
    </source>
</evidence>
<name>A0AA40D488_9PEZI</name>
<dbReference type="InterPro" id="IPR037176">
    <property type="entry name" value="Osmotin/thaumatin-like_sf"/>
</dbReference>
<sequence>MFTVIFKNNAGEALTTMHTKNEGAEFPPLNGGMPAPGEFPAGAVKSAVLPTGYAGRIAFAQKGKVIDGWESLIEYSLITDKGLGFAPGDIDVSYVDGFTYPIVCNCKGVRLSGCPVNLWKGGAQCPELSTQGACKNPHRMKKDITYADPWFKRCEHQAYTYSTDDAANSNGQCQSGTVECIISPK</sequence>
<dbReference type="SMART" id="SM00205">
    <property type="entry name" value="THN"/>
    <property type="match status" value="1"/>
</dbReference>
<protein>
    <recommendedName>
        <fullName evidence="3">Thaumatin-like protein</fullName>
    </recommendedName>
</protein>